<name>A0A016X0N9_9BILA</name>
<evidence type="ECO:0000256" key="3">
    <source>
        <dbReference type="SAM" id="MobiDB-lite"/>
    </source>
</evidence>
<dbReference type="STRING" id="53326.A0A016X0N9"/>
<dbReference type="InterPro" id="IPR036186">
    <property type="entry name" value="Serpin_sf"/>
</dbReference>
<dbReference type="Gene3D" id="3.30.497.10">
    <property type="entry name" value="Antithrombin, subunit I, domain 2"/>
    <property type="match status" value="2"/>
</dbReference>
<dbReference type="InterPro" id="IPR000215">
    <property type="entry name" value="Serpin_fam"/>
</dbReference>
<feature type="domain" description="Serpin" evidence="5">
    <location>
        <begin position="1"/>
        <end position="354"/>
    </location>
</feature>
<dbReference type="AlphaFoldDB" id="A0A016X0N9"/>
<dbReference type="OrthoDB" id="9518664at2759"/>
<dbReference type="InterPro" id="IPR023796">
    <property type="entry name" value="Serpin_dom"/>
</dbReference>
<feature type="signal peptide" evidence="4">
    <location>
        <begin position="1"/>
        <end position="31"/>
    </location>
</feature>
<feature type="region of interest" description="Disordered" evidence="3">
    <location>
        <begin position="580"/>
        <end position="614"/>
    </location>
</feature>
<dbReference type="Pfam" id="PF00079">
    <property type="entry name" value="Serpin"/>
    <property type="match status" value="2"/>
</dbReference>
<evidence type="ECO:0000259" key="5">
    <source>
        <dbReference type="SMART" id="SM00093"/>
    </source>
</evidence>
<dbReference type="SMART" id="SM00093">
    <property type="entry name" value="SERPIN"/>
    <property type="match status" value="1"/>
</dbReference>
<dbReference type="GO" id="GO:0004867">
    <property type="term" value="F:serine-type endopeptidase inhibitor activity"/>
    <property type="evidence" value="ECO:0007669"/>
    <property type="project" value="InterPro"/>
</dbReference>
<dbReference type="PANTHER" id="PTHR11461">
    <property type="entry name" value="SERINE PROTEASE INHIBITOR, SERPIN"/>
    <property type="match status" value="1"/>
</dbReference>
<dbReference type="InterPro" id="IPR042178">
    <property type="entry name" value="Serpin_sf_1"/>
</dbReference>
<keyword evidence="7" id="KW-1185">Reference proteome</keyword>
<feature type="chain" id="PRO_5001495254" description="Serpin domain-containing protein" evidence="4">
    <location>
        <begin position="32"/>
        <end position="681"/>
    </location>
</feature>
<dbReference type="PANTHER" id="PTHR11461:SF211">
    <property type="entry name" value="GH10112P-RELATED"/>
    <property type="match status" value="1"/>
</dbReference>
<evidence type="ECO:0000313" key="6">
    <source>
        <dbReference type="EMBL" id="EYC45624.1"/>
    </source>
</evidence>
<keyword evidence="4" id="KW-0732">Signal</keyword>
<comment type="similarity">
    <text evidence="1 2">Belongs to the serpin family.</text>
</comment>
<comment type="caution">
    <text evidence="6">The sequence shown here is derived from an EMBL/GenBank/DDBJ whole genome shotgun (WGS) entry which is preliminary data.</text>
</comment>
<dbReference type="InterPro" id="IPR023795">
    <property type="entry name" value="Serpin_CS"/>
</dbReference>
<dbReference type="GO" id="GO:0005615">
    <property type="term" value="C:extracellular space"/>
    <property type="evidence" value="ECO:0007669"/>
    <property type="project" value="InterPro"/>
</dbReference>
<evidence type="ECO:0000256" key="1">
    <source>
        <dbReference type="ARBA" id="ARBA00009500"/>
    </source>
</evidence>
<dbReference type="EMBL" id="JARK01000021">
    <property type="protein sequence ID" value="EYC45624.1"/>
    <property type="molecule type" value="Genomic_DNA"/>
</dbReference>
<gene>
    <name evidence="6" type="primary">Acey_s0421.g1165</name>
    <name evidence="6" type="ORF">Y032_0421g1165</name>
</gene>
<evidence type="ECO:0000256" key="4">
    <source>
        <dbReference type="SAM" id="SignalP"/>
    </source>
</evidence>
<organism evidence="6 7">
    <name type="scientific">Ancylostoma ceylanicum</name>
    <dbReference type="NCBI Taxonomy" id="53326"/>
    <lineage>
        <taxon>Eukaryota</taxon>
        <taxon>Metazoa</taxon>
        <taxon>Ecdysozoa</taxon>
        <taxon>Nematoda</taxon>
        <taxon>Chromadorea</taxon>
        <taxon>Rhabditida</taxon>
        <taxon>Rhabditina</taxon>
        <taxon>Rhabditomorpha</taxon>
        <taxon>Strongyloidea</taxon>
        <taxon>Ancylostomatidae</taxon>
        <taxon>Ancylostomatinae</taxon>
        <taxon>Ancylostoma</taxon>
    </lineage>
</organism>
<proteinExistence type="inferred from homology"/>
<reference evidence="7" key="1">
    <citation type="journal article" date="2015" name="Nat. Genet.">
        <title>The genome and transcriptome of the zoonotic hookworm Ancylostoma ceylanicum identify infection-specific gene families.</title>
        <authorList>
            <person name="Schwarz E.M."/>
            <person name="Hu Y."/>
            <person name="Antoshechkin I."/>
            <person name="Miller M.M."/>
            <person name="Sternberg P.W."/>
            <person name="Aroian R.V."/>
        </authorList>
    </citation>
    <scope>NUCLEOTIDE SEQUENCE</scope>
    <source>
        <strain evidence="7">HY135</strain>
    </source>
</reference>
<evidence type="ECO:0000313" key="7">
    <source>
        <dbReference type="Proteomes" id="UP000024635"/>
    </source>
</evidence>
<dbReference type="PROSITE" id="PS00284">
    <property type="entry name" value="SERPIN"/>
    <property type="match status" value="1"/>
</dbReference>
<dbReference type="Proteomes" id="UP000024635">
    <property type="component" value="Unassembled WGS sequence"/>
</dbReference>
<accession>A0A016X0N9</accession>
<dbReference type="SUPFAM" id="SSF56574">
    <property type="entry name" value="Serpins"/>
    <property type="match status" value="2"/>
</dbReference>
<dbReference type="InterPro" id="IPR042185">
    <property type="entry name" value="Serpin_sf_2"/>
</dbReference>
<sequence length="681" mass="76112">MLRQSPTDVTLVVSPLSVIFALTLVQAGAKGETKSQINKVISNEATDDQIVEFYSNLAKITLTPTNGVNTRIANAFFMDKKFSIEKQYADTIKREYSAKVEALDFEQAKQAAETIDEFVSKTTEGKIKHFITEDLVSEALSLIVNAIYFKSKWKHEFSKDSTTNKTFYSSANSKKEIEFLNERDAFRNYAEDEDMEVLSLPYNDKSYAFNIILPKKRFGLNELRGKLSGALIQKLLAKLQPTILTISFPKINIETDFKLKEALIAMGVTEMFSDSADLTGIAKFPPLTVSKAAHKAIIEVDESGTVAAAVTVFKVAMATSVGQPMIRRFVADHPFIFVLTKDNNPLFMGQQKQLKQDESPLKVTSSRAIFQLLAGSGHFSDQSLFQELSSVISDILRACSFAMAGNISVNDAFLYAEMNFGLNMLRQSPMNETMAVSPLSVIFALALVHAGAEGDTKIQINQVISNGTTDDELIDFYSNLARSTLMPSNGVQARIANAFFLNEKYSIEKEYTDMIIENYSAEVEVLDFGQTKQATKTINSFVSKTTEGKIEDFLTEDIVSGAHSLTINAMYFESKRERDFSNGSSTKRMFRSSENHEEEVDLSSERDESRNDAEDEHMEVLSLRYNNTCCAFNIIFPKKMLGIDELKTNLSEATSQKLPSEPLPTVLTVDFSSEDDHRNRF</sequence>
<dbReference type="Gene3D" id="2.30.39.10">
    <property type="entry name" value="Alpha-1-antitrypsin, domain 1"/>
    <property type="match status" value="1"/>
</dbReference>
<protein>
    <recommendedName>
        <fullName evidence="5">Serpin domain-containing protein</fullName>
    </recommendedName>
</protein>
<evidence type="ECO:0000256" key="2">
    <source>
        <dbReference type="RuleBase" id="RU000411"/>
    </source>
</evidence>
<feature type="compositionally biased region" description="Basic and acidic residues" evidence="3">
    <location>
        <begin position="603"/>
        <end position="612"/>
    </location>
</feature>